<evidence type="ECO:0000313" key="4">
    <source>
        <dbReference type="Proteomes" id="UP000654075"/>
    </source>
</evidence>
<accession>A0A813HW21</accession>
<comment type="caution">
    <text evidence="3">The sequence shown here is derived from an EMBL/GenBank/DDBJ whole genome shotgun (WGS) entry which is preliminary data.</text>
</comment>
<keyword evidence="2" id="KW-0732">Signal</keyword>
<sequence length="176" mass="19268">MAILPGFPAFMALVAAFLEAMMQRESELTLKIGCAREALCHKAALIVLASHTLISLCARFTWPVVRPPGYCAGSLSTCTRRGAAAGRRLLLDPGLHIQQARGAHGLQLLLRPIHWRSQGRSRARTSQGPLSLASRAPQRGRSGRQARLLARRCCSLPFQAEHAPRYCCFLKARSCP</sequence>
<dbReference type="Proteomes" id="UP000654075">
    <property type="component" value="Unassembled WGS sequence"/>
</dbReference>
<feature type="region of interest" description="Disordered" evidence="1">
    <location>
        <begin position="119"/>
        <end position="143"/>
    </location>
</feature>
<organism evidence="3 4">
    <name type="scientific">Polarella glacialis</name>
    <name type="common">Dinoflagellate</name>
    <dbReference type="NCBI Taxonomy" id="89957"/>
    <lineage>
        <taxon>Eukaryota</taxon>
        <taxon>Sar</taxon>
        <taxon>Alveolata</taxon>
        <taxon>Dinophyceae</taxon>
        <taxon>Suessiales</taxon>
        <taxon>Suessiaceae</taxon>
        <taxon>Polarella</taxon>
    </lineage>
</organism>
<protein>
    <submittedName>
        <fullName evidence="3">Uncharacterized protein</fullName>
    </submittedName>
</protein>
<dbReference type="AlphaFoldDB" id="A0A813HW21"/>
<evidence type="ECO:0000313" key="3">
    <source>
        <dbReference type="EMBL" id="CAE8641561.1"/>
    </source>
</evidence>
<evidence type="ECO:0000256" key="2">
    <source>
        <dbReference type="SAM" id="SignalP"/>
    </source>
</evidence>
<keyword evidence="4" id="KW-1185">Reference proteome</keyword>
<feature type="chain" id="PRO_5032342707" evidence="2">
    <location>
        <begin position="17"/>
        <end position="176"/>
    </location>
</feature>
<reference evidence="3" key="1">
    <citation type="submission" date="2021-02" db="EMBL/GenBank/DDBJ databases">
        <authorList>
            <person name="Dougan E. K."/>
            <person name="Rhodes N."/>
            <person name="Thang M."/>
            <person name="Chan C."/>
        </authorList>
    </citation>
    <scope>NUCLEOTIDE SEQUENCE</scope>
</reference>
<feature type="signal peptide" evidence="2">
    <location>
        <begin position="1"/>
        <end position="16"/>
    </location>
</feature>
<name>A0A813HW21_POLGL</name>
<dbReference type="EMBL" id="CAJNNV010032934">
    <property type="protein sequence ID" value="CAE8641561.1"/>
    <property type="molecule type" value="Genomic_DNA"/>
</dbReference>
<evidence type="ECO:0000256" key="1">
    <source>
        <dbReference type="SAM" id="MobiDB-lite"/>
    </source>
</evidence>
<gene>
    <name evidence="3" type="ORF">PGLA1383_LOCUS56183</name>
</gene>
<proteinExistence type="predicted"/>